<dbReference type="EMBL" id="JADEZV010000001">
    <property type="protein sequence ID" value="MBE9390865.1"/>
    <property type="molecule type" value="Genomic_DNA"/>
</dbReference>
<protein>
    <submittedName>
        <fullName evidence="1">Uncharacterized protein</fullName>
    </submittedName>
</protein>
<dbReference type="Proteomes" id="UP000652307">
    <property type="component" value="Unassembled WGS sequence"/>
</dbReference>
<gene>
    <name evidence="1" type="ORF">IOK49_02050</name>
</gene>
<reference evidence="1" key="1">
    <citation type="submission" date="2020-10" db="EMBL/GenBank/DDBJ databases">
        <title>Fervidococcus fontis strain 3639Fd - the first crenarchaeon capable of growth on lipids.</title>
        <authorList>
            <person name="Kochetkova T.V."/>
            <person name="Elcheninov A.G."/>
            <person name="Toschakov S.V."/>
            <person name="Kublanov I.V."/>
        </authorList>
    </citation>
    <scope>NUCLEOTIDE SEQUENCE</scope>
    <source>
        <strain evidence="1">3639Fd</strain>
    </source>
</reference>
<name>A0A843A843_9CREN</name>
<evidence type="ECO:0000313" key="2">
    <source>
        <dbReference type="Proteomes" id="UP000652307"/>
    </source>
</evidence>
<accession>A0A843A843</accession>
<sequence length="109" mass="12806">MSEKKVKLLLNIELSDKGFLKIVNAGSDKIIVWKIELVYYITVTPLDQISQEQRYLKKQITETIDKNKELEPGGALLYYTKLPKDAIEEVNVYYQIGNMFKKETYKTRR</sequence>
<comment type="caution">
    <text evidence="1">The sequence shown here is derived from an EMBL/GenBank/DDBJ whole genome shotgun (WGS) entry which is preliminary data.</text>
</comment>
<proteinExistence type="predicted"/>
<organism evidence="1 2">
    <name type="scientific">Fervidicoccus fontis</name>
    <dbReference type="NCBI Taxonomy" id="683846"/>
    <lineage>
        <taxon>Archaea</taxon>
        <taxon>Thermoproteota</taxon>
        <taxon>Thermoprotei</taxon>
        <taxon>Fervidicoccales</taxon>
        <taxon>Fervidicoccaceae</taxon>
        <taxon>Fervidicoccus</taxon>
    </lineage>
</organism>
<evidence type="ECO:0000313" key="1">
    <source>
        <dbReference type="EMBL" id="MBE9390865.1"/>
    </source>
</evidence>
<dbReference type="AlphaFoldDB" id="A0A843A843"/>